<proteinExistence type="inferred from homology"/>
<reference evidence="4" key="1">
    <citation type="journal article" date="2019" name="Int. J. Syst. Evol. Microbiol.">
        <title>The Global Catalogue of Microorganisms (GCM) 10K type strain sequencing project: providing services to taxonomists for standard genome sequencing and annotation.</title>
        <authorList>
            <consortium name="The Broad Institute Genomics Platform"/>
            <consortium name="The Broad Institute Genome Sequencing Center for Infectious Disease"/>
            <person name="Wu L."/>
            <person name="Ma J."/>
        </authorList>
    </citation>
    <scope>NUCLEOTIDE SEQUENCE [LARGE SCALE GENOMIC DNA]</scope>
    <source>
        <strain evidence="4">JCM 16544</strain>
    </source>
</reference>
<name>A0ABP7AYC7_9MICO</name>
<dbReference type="PANTHER" id="PTHR35861">
    <property type="match status" value="1"/>
</dbReference>
<dbReference type="Pfam" id="PF17482">
    <property type="entry name" value="Phage_sheath_1C"/>
    <property type="match status" value="1"/>
</dbReference>
<organism evidence="3 4">
    <name type="scientific">Microbacterium awajiense</name>
    <dbReference type="NCBI Taxonomy" id="415214"/>
    <lineage>
        <taxon>Bacteria</taxon>
        <taxon>Bacillati</taxon>
        <taxon>Actinomycetota</taxon>
        <taxon>Actinomycetes</taxon>
        <taxon>Micrococcales</taxon>
        <taxon>Microbacteriaceae</taxon>
        <taxon>Microbacterium</taxon>
    </lineage>
</organism>
<comment type="similarity">
    <text evidence="1">Belongs to the myoviridae tail sheath protein family.</text>
</comment>
<protein>
    <recommendedName>
        <fullName evidence="2">Tail sheath protein C-terminal domain-containing protein</fullName>
    </recommendedName>
</protein>
<dbReference type="Gene3D" id="3.40.50.11780">
    <property type="match status" value="1"/>
</dbReference>
<evidence type="ECO:0000256" key="1">
    <source>
        <dbReference type="ARBA" id="ARBA00008005"/>
    </source>
</evidence>
<evidence type="ECO:0000313" key="3">
    <source>
        <dbReference type="EMBL" id="GAA3643535.1"/>
    </source>
</evidence>
<dbReference type="EMBL" id="BAAAYU010000005">
    <property type="protein sequence ID" value="GAA3643535.1"/>
    <property type="molecule type" value="Genomic_DNA"/>
</dbReference>
<dbReference type="PANTHER" id="PTHR35861:SF1">
    <property type="entry name" value="PHAGE TAIL SHEATH PROTEIN"/>
    <property type="match status" value="1"/>
</dbReference>
<dbReference type="RefSeq" id="WP_344739860.1">
    <property type="nucleotide sequence ID" value="NZ_BAAAYU010000005.1"/>
</dbReference>
<feature type="domain" description="Tail sheath protein C-terminal" evidence="2">
    <location>
        <begin position="252"/>
        <end position="359"/>
    </location>
</feature>
<keyword evidence="4" id="KW-1185">Reference proteome</keyword>
<dbReference type="InterPro" id="IPR052042">
    <property type="entry name" value="Tail_sheath_structural"/>
</dbReference>
<accession>A0ABP7AYC7</accession>
<dbReference type="Proteomes" id="UP001501697">
    <property type="component" value="Unassembled WGS sequence"/>
</dbReference>
<evidence type="ECO:0000259" key="2">
    <source>
        <dbReference type="Pfam" id="PF17482"/>
    </source>
</evidence>
<comment type="caution">
    <text evidence="3">The sequence shown here is derived from an EMBL/GenBank/DDBJ whole genome shotgun (WGS) entry which is preliminary data.</text>
</comment>
<sequence>MPTYRAPGVHIDEVPRGPRRIEAVPTDLAAFVGVTGGDTDAALVTSIAEFESRWPTGTAVATAVELFLLGGGRQAWVAPVRRLTPKAVARQIEGMHRDATLVAIPSDPVAPPHVVGAAAAALGDRRAMLLLEGPWPGTTEAESAMLAGAASALGTDGADAAVFWPRVRRPTPEGTVEDVSPLGAVAGVFARTDRTRGVWKAPAGTHATLTGVSGPSIVVTAADQGVLNPLGVDVIRVLPRAGTVLWGARTLSSDPEWRYIPVRRTALFLEESIERGLDWVVFEPNDEPLWAAVRASVEDFLWGLFRAGALQGHKPEHAFFVRCDRTTMTQTDIDAGRLICQVGVALVRPAEFTVLRVEAQTATARP</sequence>
<evidence type="ECO:0000313" key="4">
    <source>
        <dbReference type="Proteomes" id="UP001501697"/>
    </source>
</evidence>
<dbReference type="InterPro" id="IPR020287">
    <property type="entry name" value="Tail_sheath_C"/>
</dbReference>
<gene>
    <name evidence="3" type="ORF">GCM10022200_29330</name>
</gene>